<dbReference type="InterPro" id="IPR033479">
    <property type="entry name" value="dCache_1"/>
</dbReference>
<comment type="subcellular location">
    <subcellularLocation>
        <location evidence="1">Cell membrane</location>
        <topology evidence="1">Multi-pass membrane protein</topology>
    </subcellularLocation>
</comment>
<proteinExistence type="predicted"/>
<dbReference type="PROSITE" id="PS50885">
    <property type="entry name" value="HAMP"/>
    <property type="match status" value="1"/>
</dbReference>
<dbReference type="InterPro" id="IPR003594">
    <property type="entry name" value="HATPase_dom"/>
</dbReference>
<feature type="domain" description="HAMP" evidence="10">
    <location>
        <begin position="327"/>
        <end position="379"/>
    </location>
</feature>
<keyword evidence="8 9" id="KW-0472">Membrane</keyword>
<dbReference type="OrthoDB" id="9776552at2"/>
<evidence type="ECO:0000256" key="3">
    <source>
        <dbReference type="ARBA" id="ARBA00022553"/>
    </source>
</evidence>
<dbReference type="Pfam" id="PF02743">
    <property type="entry name" value="dCache_1"/>
    <property type="match status" value="1"/>
</dbReference>
<dbReference type="EMBL" id="JAAAMU010000003">
    <property type="protein sequence ID" value="NBC68897.1"/>
    <property type="molecule type" value="Genomic_DNA"/>
</dbReference>
<feature type="transmembrane region" description="Helical" evidence="9">
    <location>
        <begin position="307"/>
        <end position="326"/>
    </location>
</feature>
<evidence type="ECO:0000256" key="6">
    <source>
        <dbReference type="ARBA" id="ARBA00022777"/>
    </source>
</evidence>
<dbReference type="InterPro" id="IPR036890">
    <property type="entry name" value="HATPase_C_sf"/>
</dbReference>
<dbReference type="AlphaFoldDB" id="A0A7X5BXR4"/>
<dbReference type="Gene3D" id="6.10.340.10">
    <property type="match status" value="1"/>
</dbReference>
<keyword evidence="3" id="KW-0597">Phosphoprotein</keyword>
<evidence type="ECO:0000259" key="10">
    <source>
        <dbReference type="PROSITE" id="PS50885"/>
    </source>
</evidence>
<dbReference type="Pfam" id="PF06580">
    <property type="entry name" value="His_kinase"/>
    <property type="match status" value="1"/>
</dbReference>
<sequence length="590" mass="66688">MMLRSWFIHLTAPFLNLSMRGKLFSLFLLVSILPLLFFVSYSYQSVKEQLINQTYSGMTLATSQITSNLQSKLNNYSKISASLYLDATLQEYLSKAYNGDSDYLDAYRYIDNVMNNVLTTNPEVSSIAIYSTNPKMPLDNLFIKKLDDSIRQQPWFTKVQHTYGNVIFTITPGTQDASLLTEPQPMFTLVRYLNYNSLNFPYGVLTIDVKETDLYALMGKEDSNKDIFIVNENGIIISSKDKSLLNTDLGRLLPGQFKSGANGRFESTYKGEKVLVVYDTSSNGWKTVSIVPYSGFMAPAIASSNRILVMASICILFSVILIYLVARLSTKQFESLLKSIRRMEREDFELETMPMGHDEIGQVSFALHKMAGRLKNLINEVYKKEISKQEAEMDILQAQINPHFLYNTLASISALAMQHKDPKIQDMVSHLAKFYRISLNKGKNMISLNEELNLTKYYLSIQQIRYEGLLHVYFQVDEAVLVHHTVKLALQPFVENCINHAIWDDDCGITIIIRAFRDGDDIIVAIVDDGMGMTRETLEKLQAKGEIGYGISNVDQRIKLAFGEGYGVSIASRLGIGTSVQIRLPARGVL</sequence>
<dbReference type="Gene3D" id="3.30.565.10">
    <property type="entry name" value="Histidine kinase-like ATPase, C-terminal domain"/>
    <property type="match status" value="1"/>
</dbReference>
<gene>
    <name evidence="11" type="ORF">GT003_07850</name>
</gene>
<dbReference type="PANTHER" id="PTHR34220">
    <property type="entry name" value="SENSOR HISTIDINE KINASE YPDA"/>
    <property type="match status" value="1"/>
</dbReference>
<organism evidence="11 12">
    <name type="scientific">Paenibacillus sacheonensis</name>
    <dbReference type="NCBI Taxonomy" id="742054"/>
    <lineage>
        <taxon>Bacteria</taxon>
        <taxon>Bacillati</taxon>
        <taxon>Bacillota</taxon>
        <taxon>Bacilli</taxon>
        <taxon>Bacillales</taxon>
        <taxon>Paenibacillaceae</taxon>
        <taxon>Paenibacillus</taxon>
    </lineage>
</organism>
<keyword evidence="7 9" id="KW-1133">Transmembrane helix</keyword>
<reference evidence="11 12" key="1">
    <citation type="submission" date="2020-01" db="EMBL/GenBank/DDBJ databases">
        <title>Paenibacillus soybeanensis sp. nov. isolated from the nodules of soybean (Glycine max(L.) Merr).</title>
        <authorList>
            <person name="Wang H."/>
        </authorList>
    </citation>
    <scope>NUCLEOTIDE SEQUENCE [LARGE SCALE GENOMIC DNA]</scope>
    <source>
        <strain evidence="11 12">DSM 23054</strain>
    </source>
</reference>
<dbReference type="InterPro" id="IPR010559">
    <property type="entry name" value="Sig_transdc_His_kin_internal"/>
</dbReference>
<dbReference type="SUPFAM" id="SSF55874">
    <property type="entry name" value="ATPase domain of HSP90 chaperone/DNA topoisomerase II/histidine kinase"/>
    <property type="match status" value="1"/>
</dbReference>
<name>A0A7X5BXR4_9BACL</name>
<dbReference type="Proteomes" id="UP000558113">
    <property type="component" value="Unassembled WGS sequence"/>
</dbReference>
<keyword evidence="5 9" id="KW-0812">Transmembrane</keyword>
<dbReference type="RefSeq" id="WP_161696151.1">
    <property type="nucleotide sequence ID" value="NZ_JAAAMU010000003.1"/>
</dbReference>
<dbReference type="Gene3D" id="3.30.450.20">
    <property type="entry name" value="PAS domain"/>
    <property type="match status" value="1"/>
</dbReference>
<evidence type="ECO:0000313" key="12">
    <source>
        <dbReference type="Proteomes" id="UP000558113"/>
    </source>
</evidence>
<dbReference type="GO" id="GO:0000155">
    <property type="term" value="F:phosphorelay sensor kinase activity"/>
    <property type="evidence" value="ECO:0007669"/>
    <property type="project" value="InterPro"/>
</dbReference>
<evidence type="ECO:0000313" key="11">
    <source>
        <dbReference type="EMBL" id="NBC68897.1"/>
    </source>
</evidence>
<dbReference type="InterPro" id="IPR050640">
    <property type="entry name" value="Bact_2-comp_sensor_kinase"/>
</dbReference>
<evidence type="ECO:0000256" key="2">
    <source>
        <dbReference type="ARBA" id="ARBA00022475"/>
    </source>
</evidence>
<dbReference type="GO" id="GO:0005886">
    <property type="term" value="C:plasma membrane"/>
    <property type="evidence" value="ECO:0007669"/>
    <property type="project" value="UniProtKB-SubCell"/>
</dbReference>
<keyword evidence="2" id="KW-1003">Cell membrane</keyword>
<keyword evidence="6 11" id="KW-0418">Kinase</keyword>
<protein>
    <submittedName>
        <fullName evidence="11">Sensor histidine kinase</fullName>
    </submittedName>
</protein>
<evidence type="ECO:0000256" key="5">
    <source>
        <dbReference type="ARBA" id="ARBA00022692"/>
    </source>
</evidence>
<comment type="caution">
    <text evidence="11">The sequence shown here is derived from an EMBL/GenBank/DDBJ whole genome shotgun (WGS) entry which is preliminary data.</text>
</comment>
<evidence type="ECO:0000256" key="1">
    <source>
        <dbReference type="ARBA" id="ARBA00004651"/>
    </source>
</evidence>
<dbReference type="Pfam" id="PF02518">
    <property type="entry name" value="HATPase_c"/>
    <property type="match status" value="1"/>
</dbReference>
<keyword evidence="4" id="KW-0808">Transferase</keyword>
<keyword evidence="12" id="KW-1185">Reference proteome</keyword>
<accession>A0A7X5BXR4</accession>
<evidence type="ECO:0000256" key="9">
    <source>
        <dbReference type="SAM" id="Phobius"/>
    </source>
</evidence>
<dbReference type="InterPro" id="IPR003660">
    <property type="entry name" value="HAMP_dom"/>
</dbReference>
<evidence type="ECO:0000256" key="4">
    <source>
        <dbReference type="ARBA" id="ARBA00022679"/>
    </source>
</evidence>
<evidence type="ECO:0000256" key="8">
    <source>
        <dbReference type="ARBA" id="ARBA00023136"/>
    </source>
</evidence>
<dbReference type="PANTHER" id="PTHR34220:SF7">
    <property type="entry name" value="SENSOR HISTIDINE KINASE YPDA"/>
    <property type="match status" value="1"/>
</dbReference>
<dbReference type="CDD" id="cd12912">
    <property type="entry name" value="PDC2_MCP_like"/>
    <property type="match status" value="1"/>
</dbReference>
<evidence type="ECO:0000256" key="7">
    <source>
        <dbReference type="ARBA" id="ARBA00022989"/>
    </source>
</evidence>